<feature type="transmembrane region" description="Helical" evidence="1">
    <location>
        <begin position="134"/>
        <end position="152"/>
    </location>
</feature>
<evidence type="ECO:0000256" key="1">
    <source>
        <dbReference type="SAM" id="Phobius"/>
    </source>
</evidence>
<keyword evidence="1" id="KW-0812">Transmembrane</keyword>
<name>A0ABU6K6F1_9RHOO</name>
<dbReference type="EMBL" id="JAYXHS010000003">
    <property type="protein sequence ID" value="MEC5387067.1"/>
    <property type="molecule type" value="Genomic_DNA"/>
</dbReference>
<keyword evidence="1" id="KW-0472">Membrane</keyword>
<sequence>MKPAPQVPHSRAPRARPVFSTSKPARAEPLVLPMMDRVLQASALATTLTVVLIFALNPLTQVWHNALNALIEWLSLDAQVIERSIRLKHATLGSRLGLSIPAQMPDTSSLTLHGLMCVGIFGLSWAVRSMPLRCGLRLLCGLHGLGLLMVVMQGEAFPYSLLEHTRVLYDSSLIWLLLTPALLGAGFFLVERSWPNRIAAALLIIGFEIFALPIKLALHSVLVALLSPAVIPLLFLGAGPVLDILLLAALYAWVLTWPQLKFTLK</sequence>
<keyword evidence="3" id="KW-1185">Reference proteome</keyword>
<keyword evidence="1" id="KW-1133">Transmembrane helix</keyword>
<evidence type="ECO:0000313" key="3">
    <source>
        <dbReference type="Proteomes" id="UP001331561"/>
    </source>
</evidence>
<accession>A0ABU6K6F1</accession>
<protein>
    <recommendedName>
        <fullName evidence="4">Sec-independent protein translocase protein TatC</fullName>
    </recommendedName>
</protein>
<reference evidence="2 3" key="1">
    <citation type="submission" date="2024-01" db="EMBL/GenBank/DDBJ databases">
        <title>Uliginosibacterium soil sp. nov.</title>
        <authorList>
            <person name="Lv Y."/>
        </authorList>
    </citation>
    <scope>NUCLEOTIDE SEQUENCE [LARGE SCALE GENOMIC DNA]</scope>
    <source>
        <strain evidence="2 3">H3</strain>
    </source>
</reference>
<feature type="transmembrane region" description="Helical" evidence="1">
    <location>
        <begin position="38"/>
        <end position="56"/>
    </location>
</feature>
<feature type="transmembrane region" description="Helical" evidence="1">
    <location>
        <begin position="233"/>
        <end position="255"/>
    </location>
</feature>
<feature type="transmembrane region" description="Helical" evidence="1">
    <location>
        <begin position="202"/>
        <end position="227"/>
    </location>
</feature>
<comment type="caution">
    <text evidence="2">The sequence shown here is derived from an EMBL/GenBank/DDBJ whole genome shotgun (WGS) entry which is preliminary data.</text>
</comment>
<gene>
    <name evidence="2" type="ORF">VVD49_15165</name>
</gene>
<dbReference type="Proteomes" id="UP001331561">
    <property type="component" value="Unassembled WGS sequence"/>
</dbReference>
<feature type="transmembrane region" description="Helical" evidence="1">
    <location>
        <begin position="172"/>
        <end position="190"/>
    </location>
</feature>
<feature type="transmembrane region" description="Helical" evidence="1">
    <location>
        <begin position="110"/>
        <end position="127"/>
    </location>
</feature>
<organism evidence="2 3">
    <name type="scientific">Uliginosibacterium silvisoli</name>
    <dbReference type="NCBI Taxonomy" id="3114758"/>
    <lineage>
        <taxon>Bacteria</taxon>
        <taxon>Pseudomonadati</taxon>
        <taxon>Pseudomonadota</taxon>
        <taxon>Betaproteobacteria</taxon>
        <taxon>Rhodocyclales</taxon>
        <taxon>Zoogloeaceae</taxon>
        <taxon>Uliginosibacterium</taxon>
    </lineage>
</organism>
<proteinExistence type="predicted"/>
<dbReference type="RefSeq" id="WP_327600048.1">
    <property type="nucleotide sequence ID" value="NZ_JAYXHS010000003.1"/>
</dbReference>
<evidence type="ECO:0008006" key="4">
    <source>
        <dbReference type="Google" id="ProtNLM"/>
    </source>
</evidence>
<evidence type="ECO:0000313" key="2">
    <source>
        <dbReference type="EMBL" id="MEC5387067.1"/>
    </source>
</evidence>